<dbReference type="Proteomes" id="UP001396334">
    <property type="component" value="Unassembled WGS sequence"/>
</dbReference>
<keyword evidence="4" id="KW-1185">Reference proteome</keyword>
<sequence length="117" mass="13025">MTLDRNLGIEAGKLDEVKVFDEMHVQNHNLLDDEDIVVDEEDMDGCEENSENSVHALTNENYIVSPCLVVAYALARTVCIDFVNELSETSKDGKSVEKSETSTNVEKIQSKGDPTYV</sequence>
<organism evidence="3 4">
    <name type="scientific">Hibiscus sabdariffa</name>
    <name type="common">roselle</name>
    <dbReference type="NCBI Taxonomy" id="183260"/>
    <lineage>
        <taxon>Eukaryota</taxon>
        <taxon>Viridiplantae</taxon>
        <taxon>Streptophyta</taxon>
        <taxon>Embryophyta</taxon>
        <taxon>Tracheophyta</taxon>
        <taxon>Spermatophyta</taxon>
        <taxon>Magnoliopsida</taxon>
        <taxon>eudicotyledons</taxon>
        <taxon>Gunneridae</taxon>
        <taxon>Pentapetalae</taxon>
        <taxon>rosids</taxon>
        <taxon>malvids</taxon>
        <taxon>Malvales</taxon>
        <taxon>Malvaceae</taxon>
        <taxon>Malvoideae</taxon>
        <taxon>Hibiscus</taxon>
    </lineage>
</organism>
<evidence type="ECO:0000256" key="2">
    <source>
        <dbReference type="SAM" id="MobiDB-lite"/>
    </source>
</evidence>
<feature type="region of interest" description="Disordered" evidence="2">
    <location>
        <begin position="88"/>
        <end position="117"/>
    </location>
</feature>
<accession>A0ABR2NKM5</accession>
<evidence type="ECO:0000313" key="3">
    <source>
        <dbReference type="EMBL" id="KAK8976731.1"/>
    </source>
</evidence>
<dbReference type="InterPro" id="IPR036008">
    <property type="entry name" value="Aconitase_4Fe-4S_dom"/>
</dbReference>
<dbReference type="SUPFAM" id="SSF53732">
    <property type="entry name" value="Aconitase iron-sulfur domain"/>
    <property type="match status" value="1"/>
</dbReference>
<feature type="compositionally biased region" description="Basic and acidic residues" evidence="2">
    <location>
        <begin position="88"/>
        <end position="100"/>
    </location>
</feature>
<dbReference type="Gene3D" id="3.30.499.10">
    <property type="entry name" value="Aconitase, domain 3"/>
    <property type="match status" value="1"/>
</dbReference>
<gene>
    <name evidence="3" type="ORF">V6N11_047501</name>
</gene>
<protein>
    <submittedName>
        <fullName evidence="3">Uncharacterized protein</fullName>
    </submittedName>
</protein>
<evidence type="ECO:0000313" key="4">
    <source>
        <dbReference type="Proteomes" id="UP001396334"/>
    </source>
</evidence>
<name>A0ABR2NKM5_9ROSI</name>
<keyword evidence="1" id="KW-0408">Iron</keyword>
<dbReference type="EMBL" id="JBBPBN010000126">
    <property type="protein sequence ID" value="KAK8976731.1"/>
    <property type="molecule type" value="Genomic_DNA"/>
</dbReference>
<proteinExistence type="predicted"/>
<reference evidence="3 4" key="1">
    <citation type="journal article" date="2024" name="G3 (Bethesda)">
        <title>Genome assembly of Hibiscus sabdariffa L. provides insights into metabolisms of medicinal natural products.</title>
        <authorList>
            <person name="Kim T."/>
        </authorList>
    </citation>
    <scope>NUCLEOTIDE SEQUENCE [LARGE SCALE GENOMIC DNA]</scope>
    <source>
        <strain evidence="3">TK-2024</strain>
        <tissue evidence="3">Old leaves</tissue>
    </source>
</reference>
<dbReference type="InterPro" id="IPR015931">
    <property type="entry name" value="Acnase/IPM_dHydase_lsu_aba_1/3"/>
</dbReference>
<evidence type="ECO:0000256" key="1">
    <source>
        <dbReference type="ARBA" id="ARBA00023004"/>
    </source>
</evidence>
<comment type="caution">
    <text evidence="3">The sequence shown here is derived from an EMBL/GenBank/DDBJ whole genome shotgun (WGS) entry which is preliminary data.</text>
</comment>